<gene>
    <name evidence="3" type="ORF">PGLA2088_LOCUS24623</name>
</gene>
<dbReference type="EMBL" id="CAJNNW010026476">
    <property type="protein sequence ID" value="CAE8685733.1"/>
    <property type="molecule type" value="Genomic_DNA"/>
</dbReference>
<evidence type="ECO:0000313" key="4">
    <source>
        <dbReference type="Proteomes" id="UP000626109"/>
    </source>
</evidence>
<dbReference type="SMART" id="SM00331">
    <property type="entry name" value="PP2C_SIG"/>
    <property type="match status" value="1"/>
</dbReference>
<feature type="compositionally biased region" description="Low complexity" evidence="1">
    <location>
        <begin position="34"/>
        <end position="47"/>
    </location>
</feature>
<dbReference type="PROSITE" id="PS51746">
    <property type="entry name" value="PPM_2"/>
    <property type="match status" value="1"/>
</dbReference>
<dbReference type="PANTHER" id="PTHR47992">
    <property type="entry name" value="PROTEIN PHOSPHATASE"/>
    <property type="match status" value="1"/>
</dbReference>
<proteinExistence type="predicted"/>
<dbReference type="CDD" id="cd00143">
    <property type="entry name" value="PP2Cc"/>
    <property type="match status" value="1"/>
</dbReference>
<accession>A0A813JV37</accession>
<dbReference type="InterPro" id="IPR036457">
    <property type="entry name" value="PPM-type-like_dom_sf"/>
</dbReference>
<evidence type="ECO:0000259" key="2">
    <source>
        <dbReference type="PROSITE" id="PS51746"/>
    </source>
</evidence>
<reference evidence="3" key="1">
    <citation type="submission" date="2021-02" db="EMBL/GenBank/DDBJ databases">
        <authorList>
            <person name="Dougan E. K."/>
            <person name="Rhodes N."/>
            <person name="Thang M."/>
            <person name="Chan C."/>
        </authorList>
    </citation>
    <scope>NUCLEOTIDE SEQUENCE</scope>
</reference>
<evidence type="ECO:0000256" key="1">
    <source>
        <dbReference type="SAM" id="MobiDB-lite"/>
    </source>
</evidence>
<organism evidence="3 4">
    <name type="scientific">Polarella glacialis</name>
    <name type="common">Dinoflagellate</name>
    <dbReference type="NCBI Taxonomy" id="89957"/>
    <lineage>
        <taxon>Eukaryota</taxon>
        <taxon>Sar</taxon>
        <taxon>Alveolata</taxon>
        <taxon>Dinophyceae</taxon>
        <taxon>Suessiales</taxon>
        <taxon>Suessiaceae</taxon>
        <taxon>Polarella</taxon>
    </lineage>
</organism>
<comment type="caution">
    <text evidence="3">The sequence shown here is derived from an EMBL/GenBank/DDBJ whole genome shotgun (WGS) entry which is preliminary data.</text>
</comment>
<dbReference type="SUPFAM" id="SSF81606">
    <property type="entry name" value="PP2C-like"/>
    <property type="match status" value="1"/>
</dbReference>
<dbReference type="Proteomes" id="UP000626109">
    <property type="component" value="Unassembled WGS sequence"/>
</dbReference>
<dbReference type="Pfam" id="PF00481">
    <property type="entry name" value="PP2C"/>
    <property type="match status" value="1"/>
</dbReference>
<protein>
    <recommendedName>
        <fullName evidence="2">PPM-type phosphatase domain-containing protein</fullName>
    </recommendedName>
</protein>
<feature type="domain" description="PPM-type phosphatase" evidence="2">
    <location>
        <begin position="119"/>
        <end position="395"/>
    </location>
</feature>
<dbReference type="InterPro" id="IPR015655">
    <property type="entry name" value="PP2C"/>
</dbReference>
<name>A0A813JV37_POLGL</name>
<dbReference type="InterPro" id="IPR001932">
    <property type="entry name" value="PPM-type_phosphatase-like_dom"/>
</dbReference>
<evidence type="ECO:0000313" key="3">
    <source>
        <dbReference type="EMBL" id="CAE8685733.1"/>
    </source>
</evidence>
<dbReference type="AlphaFoldDB" id="A0A813JV37"/>
<dbReference type="SMART" id="SM00332">
    <property type="entry name" value="PP2Cc"/>
    <property type="match status" value="1"/>
</dbReference>
<dbReference type="Gene3D" id="3.60.40.10">
    <property type="entry name" value="PPM-type phosphatase domain"/>
    <property type="match status" value="1"/>
</dbReference>
<feature type="region of interest" description="Disordered" evidence="1">
    <location>
        <begin position="1"/>
        <end position="47"/>
    </location>
</feature>
<sequence length="397" mass="42001">MRPTPKPAAGTAVNPVRKRMSTGQAHIPESIKTAAAGSRPGGAASKAGELSGEEILASLKGKICDFITDVDGAKSSATAVCLRARTDPELGKKPSFDEKDRQAEGSTVSEINAALAASGVGIACRKGMKPESPNQDSFGVVLVDGGFKVFAVLDGHGPKGHDVSSFSVENLLKLFMRHKARDTDTAAAFSSAFLDTQTMLEALTKTGAIAASDSGSTATFCYMPAGEGVAHIAHVGDSRAVVCRGTPGSGKGVVTEVTEDHKPDLPKEKERIEKAGGVVVFDGYFNHRVYSQDGRGGLNMSRALGDNAVHRFGVTSVPEIRREPIGTDKDLFLLLCSDGVWEFMKSQDVCDIALRHGRANAQKACEEIAKTSYDLWMEDSEGEVSDDITAVLVWLAE</sequence>
<dbReference type="GO" id="GO:0004722">
    <property type="term" value="F:protein serine/threonine phosphatase activity"/>
    <property type="evidence" value="ECO:0007669"/>
    <property type="project" value="InterPro"/>
</dbReference>